<keyword evidence="9" id="KW-1185">Reference proteome</keyword>
<feature type="domain" description="Methyltransferase small N-terminal" evidence="7">
    <location>
        <begin position="63"/>
        <end position="148"/>
    </location>
</feature>
<evidence type="ECO:0000256" key="5">
    <source>
        <dbReference type="ARBA" id="ARBA00022691"/>
    </source>
</evidence>
<dbReference type="GO" id="GO:0008990">
    <property type="term" value="F:rRNA (guanine-N2-)-methyltransferase activity"/>
    <property type="evidence" value="ECO:0007669"/>
    <property type="project" value="InterPro"/>
</dbReference>
<evidence type="ECO:0000259" key="7">
    <source>
        <dbReference type="Pfam" id="PF08468"/>
    </source>
</evidence>
<protein>
    <submittedName>
        <fullName evidence="8">16S rRNA m(2)G 1207 methyltransferase</fullName>
    </submittedName>
</protein>
<dbReference type="GO" id="GO:0003676">
    <property type="term" value="F:nucleic acid binding"/>
    <property type="evidence" value="ECO:0007669"/>
    <property type="project" value="InterPro"/>
</dbReference>
<dbReference type="InterPro" id="IPR007848">
    <property type="entry name" value="Small_mtfrase_dom"/>
</dbReference>
<evidence type="ECO:0000256" key="3">
    <source>
        <dbReference type="ARBA" id="ARBA00022603"/>
    </source>
</evidence>
<sequence length="340" mass="37487">MPQNSTSEAVAKLLQRQPQHPWNTLDNDKKLLVVNPDGNALTFLTADAWCFHAGHASYWPQAFCQALPPRLEAYGGVMLVVAKEQALNQYILRCLAALPATTPIWLVGEKRGGINSLVKRLPESFSSATKLAVGNHCQLFQTEVVASLPPLTDDTELLALADDITVILPERQFSLKSLPGVFSRQRVDAGTQLLLEALPQQLPTPILDFACGNGVIAKTLHERQQPQLYACDVNPLAIVATAINLSGANAEIFLADGLPELPQAVGCIVSNPPFHTGLKTDYTIAREFITAAYSRLKRHGELYLVANSFLPWPEVIERTFGHCRQITHNNRFTVYYAKRN</sequence>
<dbReference type="OrthoDB" id="9816072at2"/>
<reference evidence="8 9" key="1">
    <citation type="submission" date="2019-03" db="EMBL/GenBank/DDBJ databases">
        <title>Freshwater and sediment microbial communities from various areas in North America, analyzing microbe dynamics in response to fracking.</title>
        <authorList>
            <person name="Lamendella R."/>
        </authorList>
    </citation>
    <scope>NUCLEOTIDE SEQUENCE [LARGE SCALE GENOMIC DNA]</scope>
    <source>
        <strain evidence="8 9">18_TX</strain>
    </source>
</reference>
<keyword evidence="5" id="KW-0949">S-adenosyl-L-methionine</keyword>
<dbReference type="AlphaFoldDB" id="A0A4V3CQ06"/>
<evidence type="ECO:0000313" key="9">
    <source>
        <dbReference type="Proteomes" id="UP000295531"/>
    </source>
</evidence>
<evidence type="ECO:0000256" key="4">
    <source>
        <dbReference type="ARBA" id="ARBA00022679"/>
    </source>
</evidence>
<keyword evidence="1" id="KW-0963">Cytoplasm</keyword>
<dbReference type="CDD" id="cd02440">
    <property type="entry name" value="AdoMet_MTases"/>
    <property type="match status" value="1"/>
</dbReference>
<dbReference type="Pfam" id="PF08468">
    <property type="entry name" value="MTS_N"/>
    <property type="match status" value="1"/>
</dbReference>
<dbReference type="EMBL" id="SNXI01000002">
    <property type="protein sequence ID" value="TDP40120.1"/>
    <property type="molecule type" value="Genomic_DNA"/>
</dbReference>
<evidence type="ECO:0000259" key="6">
    <source>
        <dbReference type="Pfam" id="PF05175"/>
    </source>
</evidence>
<dbReference type="Gene3D" id="3.40.50.150">
    <property type="entry name" value="Vaccinia Virus protein VP39"/>
    <property type="match status" value="2"/>
</dbReference>
<comment type="caution">
    <text evidence="8">The sequence shown here is derived from an EMBL/GenBank/DDBJ whole genome shotgun (WGS) entry which is preliminary data.</text>
</comment>
<dbReference type="InterPro" id="IPR046977">
    <property type="entry name" value="RsmC/RlmG"/>
</dbReference>
<feature type="domain" description="Methyltransferase small" evidence="6">
    <location>
        <begin position="174"/>
        <end position="335"/>
    </location>
</feature>
<accession>A0A4V3CQ06</accession>
<dbReference type="Proteomes" id="UP000295531">
    <property type="component" value="Unassembled WGS sequence"/>
</dbReference>
<dbReference type="SUPFAM" id="SSF53335">
    <property type="entry name" value="S-adenosyl-L-methionine-dependent methyltransferases"/>
    <property type="match status" value="1"/>
</dbReference>
<keyword evidence="2" id="KW-0698">rRNA processing</keyword>
<dbReference type="RefSeq" id="WP_133538597.1">
    <property type="nucleotide sequence ID" value="NZ_SNXI01000002.1"/>
</dbReference>
<evidence type="ECO:0000256" key="1">
    <source>
        <dbReference type="ARBA" id="ARBA00022490"/>
    </source>
</evidence>
<dbReference type="InterPro" id="IPR002052">
    <property type="entry name" value="DNA_methylase_N6_adenine_CS"/>
</dbReference>
<evidence type="ECO:0000256" key="2">
    <source>
        <dbReference type="ARBA" id="ARBA00022552"/>
    </source>
</evidence>
<keyword evidence="4 8" id="KW-0808">Transferase</keyword>
<dbReference type="InterPro" id="IPR029063">
    <property type="entry name" value="SAM-dependent_MTases_sf"/>
</dbReference>
<dbReference type="Pfam" id="PF05175">
    <property type="entry name" value="MTS"/>
    <property type="match status" value="1"/>
</dbReference>
<gene>
    <name evidence="8" type="ORF">DEU29_10220</name>
</gene>
<dbReference type="InterPro" id="IPR013675">
    <property type="entry name" value="Mtase_sm_N"/>
</dbReference>
<proteinExistence type="predicted"/>
<dbReference type="PANTHER" id="PTHR47816:SF4">
    <property type="entry name" value="RIBOSOMAL RNA SMALL SUBUNIT METHYLTRANSFERASE C"/>
    <property type="match status" value="1"/>
</dbReference>
<organism evidence="8 9">
    <name type="scientific">Idiomarina aquatica</name>
    <dbReference type="NCBI Taxonomy" id="1327752"/>
    <lineage>
        <taxon>Bacteria</taxon>
        <taxon>Pseudomonadati</taxon>
        <taxon>Pseudomonadota</taxon>
        <taxon>Gammaproteobacteria</taxon>
        <taxon>Alteromonadales</taxon>
        <taxon>Idiomarinaceae</taxon>
        <taxon>Idiomarina</taxon>
    </lineage>
</organism>
<keyword evidence="3 8" id="KW-0489">Methyltransferase</keyword>
<name>A0A4V3CQ06_9GAMM</name>
<evidence type="ECO:0000313" key="8">
    <source>
        <dbReference type="EMBL" id="TDP40120.1"/>
    </source>
</evidence>
<dbReference type="PANTHER" id="PTHR47816">
    <property type="entry name" value="RIBOSOMAL RNA SMALL SUBUNIT METHYLTRANSFERASE C"/>
    <property type="match status" value="1"/>
</dbReference>
<dbReference type="PROSITE" id="PS00092">
    <property type="entry name" value="N6_MTASE"/>
    <property type="match status" value="1"/>
</dbReference>